<accession>A0A327KB87</accession>
<dbReference type="EMBL" id="WNKV01000006">
    <property type="protein sequence ID" value="MTW16567.1"/>
    <property type="molecule type" value="Genomic_DNA"/>
</dbReference>
<sequence length="93" mass="9715">MKTTLTLLFAIAGIGAASAESLDVRQLIEQRWMTTVPVATETWSCAQADAATIKAAFEGAGAIDLSEVLNDDPRPVIARGPIDADMPVMAAGQ</sequence>
<name>A0A327KB87_9BRAD</name>
<reference evidence="4" key="2">
    <citation type="submission" date="2018-10" db="EMBL/GenBank/DDBJ databases">
        <authorList>
            <person name="Peiro R."/>
            <person name="Begona"/>
            <person name="Cbmso G."/>
            <person name="Lopez M."/>
            <person name="Gonzalez S."/>
            <person name="Sacristan E."/>
            <person name="Castillo E."/>
        </authorList>
    </citation>
    <scope>NUCLEOTIDE SEQUENCE [LARGE SCALE GENOMIC DNA]</scope>
</reference>
<comment type="caution">
    <text evidence="2">The sequence shown here is derived from an EMBL/GenBank/DDBJ whole genome shotgun (WGS) entry which is preliminary data.</text>
</comment>
<dbReference type="AlphaFoldDB" id="A0A327KB87"/>
<dbReference type="Proteomes" id="UP000438991">
    <property type="component" value="Unassembled WGS sequence"/>
</dbReference>
<evidence type="ECO:0000256" key="1">
    <source>
        <dbReference type="SAM" id="SignalP"/>
    </source>
</evidence>
<dbReference type="Proteomes" id="UP000289200">
    <property type="component" value="Unassembled WGS sequence"/>
</dbReference>
<dbReference type="EMBL" id="UWOC01000131">
    <property type="protein sequence ID" value="VCU08593.1"/>
    <property type="molecule type" value="Genomic_DNA"/>
</dbReference>
<dbReference type="OrthoDB" id="7961143at2"/>
<evidence type="ECO:0000313" key="5">
    <source>
        <dbReference type="Proteomes" id="UP000438991"/>
    </source>
</evidence>
<reference evidence="2 5" key="3">
    <citation type="submission" date="2019-11" db="EMBL/GenBank/DDBJ databases">
        <title>Whole-genome sequence of Rhodoplanes serenus DSM 18633, type strain.</title>
        <authorList>
            <person name="Kyndt J.A."/>
            <person name="Meyer T.E."/>
        </authorList>
    </citation>
    <scope>NUCLEOTIDE SEQUENCE [LARGE SCALE GENOMIC DNA]</scope>
    <source>
        <strain evidence="2 5">DSM 18633</strain>
    </source>
</reference>
<keyword evidence="4" id="KW-1185">Reference proteome</keyword>
<evidence type="ECO:0000313" key="2">
    <source>
        <dbReference type="EMBL" id="MTW16567.1"/>
    </source>
</evidence>
<organism evidence="2 5">
    <name type="scientific">Rhodoplanes serenus</name>
    <dbReference type="NCBI Taxonomy" id="200615"/>
    <lineage>
        <taxon>Bacteria</taxon>
        <taxon>Pseudomonadati</taxon>
        <taxon>Pseudomonadota</taxon>
        <taxon>Alphaproteobacteria</taxon>
        <taxon>Hyphomicrobiales</taxon>
        <taxon>Nitrobacteraceae</taxon>
        <taxon>Rhodoplanes</taxon>
    </lineage>
</organism>
<gene>
    <name evidence="2" type="ORF">GJ689_10140</name>
    <name evidence="3" type="ORF">RHODGE_RHODGE_01759</name>
</gene>
<feature type="signal peptide" evidence="1">
    <location>
        <begin position="1"/>
        <end position="19"/>
    </location>
</feature>
<protein>
    <submittedName>
        <fullName evidence="2">Uncharacterized protein</fullName>
    </submittedName>
</protein>
<proteinExistence type="predicted"/>
<evidence type="ECO:0000313" key="4">
    <source>
        <dbReference type="Proteomes" id="UP000289200"/>
    </source>
</evidence>
<evidence type="ECO:0000313" key="3">
    <source>
        <dbReference type="EMBL" id="VCU08593.1"/>
    </source>
</evidence>
<feature type="chain" id="PRO_5041070309" evidence="1">
    <location>
        <begin position="20"/>
        <end position="93"/>
    </location>
</feature>
<dbReference type="RefSeq" id="WP_111384329.1">
    <property type="nucleotide sequence ID" value="NZ_NPEW01000035.1"/>
</dbReference>
<reference evidence="3" key="1">
    <citation type="submission" date="2018-10" db="EMBL/GenBank/DDBJ databases">
        <authorList>
            <person name="Peiro R."/>
            <person name="Begona"/>
            <person name="Cbmso G."/>
            <person name="Lopez M."/>
            <person name="Gonzalez S."/>
            <person name="Sacristan E."/>
            <person name="Castillo E."/>
        </authorList>
    </citation>
    <scope>NUCLEOTIDE SEQUENCE</scope>
    <source>
        <strain evidence="3">Rhod_genome</strain>
    </source>
</reference>
<keyword evidence="1" id="KW-0732">Signal</keyword>